<feature type="domain" description="EfeO-type cupredoxin-like" evidence="3">
    <location>
        <begin position="46"/>
        <end position="134"/>
    </location>
</feature>
<keyword evidence="1" id="KW-0479">Metal-binding</keyword>
<sequence>MILGRKGCETSAMRKLASLLVVALLSLGVLTGCGGGGGGNVKELTVEMGINGEMKFTPDVLEATKGETIKITLVNKDPNVAHNFLIPAFNVNSGQVPPGQTATVEVKVTQSGEHDIICDVPGHREAGMVGKLIVN</sequence>
<dbReference type="STRING" id="292459.STH3155"/>
<dbReference type="InterPro" id="IPR008972">
    <property type="entry name" value="Cupredoxin"/>
</dbReference>
<dbReference type="InterPro" id="IPR028096">
    <property type="entry name" value="EfeO_Cupredoxin"/>
</dbReference>
<dbReference type="InterPro" id="IPR050845">
    <property type="entry name" value="Cu-binding_ET"/>
</dbReference>
<dbReference type="AlphaFoldDB" id="Q67JL3"/>
<dbReference type="Proteomes" id="UP000000417">
    <property type="component" value="Chromosome"/>
</dbReference>
<dbReference type="Gene3D" id="2.60.40.420">
    <property type="entry name" value="Cupredoxins - blue copper proteins"/>
    <property type="match status" value="1"/>
</dbReference>
<dbReference type="SUPFAM" id="SSF49503">
    <property type="entry name" value="Cupredoxins"/>
    <property type="match status" value="1"/>
</dbReference>
<dbReference type="Pfam" id="PF13473">
    <property type="entry name" value="Cupredoxin_1"/>
    <property type="match status" value="1"/>
</dbReference>
<dbReference type="PANTHER" id="PTHR38439:SF3">
    <property type="entry name" value="COPPER-RESISTANT CUPROPROTEIN COPI"/>
    <property type="match status" value="1"/>
</dbReference>
<organism evidence="4 5">
    <name type="scientific">Symbiobacterium thermophilum (strain DSM 24528 / JCM 14929 / IAM 14863 / T)</name>
    <dbReference type="NCBI Taxonomy" id="292459"/>
    <lineage>
        <taxon>Bacteria</taxon>
        <taxon>Bacillati</taxon>
        <taxon>Bacillota</taxon>
        <taxon>Clostridia</taxon>
        <taxon>Eubacteriales</taxon>
        <taxon>Symbiobacteriaceae</taxon>
        <taxon>Symbiobacterium</taxon>
    </lineage>
</organism>
<evidence type="ECO:0000256" key="1">
    <source>
        <dbReference type="ARBA" id="ARBA00022723"/>
    </source>
</evidence>
<proteinExistence type="predicted"/>
<evidence type="ECO:0000256" key="2">
    <source>
        <dbReference type="ARBA" id="ARBA00023008"/>
    </source>
</evidence>
<evidence type="ECO:0000259" key="3">
    <source>
        <dbReference type="Pfam" id="PF13473"/>
    </source>
</evidence>
<accession>Q67JL3</accession>
<keyword evidence="2" id="KW-0186">Copper</keyword>
<dbReference type="PROSITE" id="PS51257">
    <property type="entry name" value="PROKAR_LIPOPROTEIN"/>
    <property type="match status" value="1"/>
</dbReference>
<evidence type="ECO:0000313" key="4">
    <source>
        <dbReference type="EMBL" id="BAD42137.1"/>
    </source>
</evidence>
<name>Q67JL3_SYMTH</name>
<dbReference type="KEGG" id="sth:STH3155"/>
<evidence type="ECO:0000313" key="5">
    <source>
        <dbReference type="Proteomes" id="UP000000417"/>
    </source>
</evidence>
<dbReference type="PANTHER" id="PTHR38439">
    <property type="entry name" value="AURACYANIN-B"/>
    <property type="match status" value="1"/>
</dbReference>
<keyword evidence="5" id="KW-1185">Reference proteome</keyword>
<dbReference type="CDD" id="cd00920">
    <property type="entry name" value="Cupredoxin"/>
    <property type="match status" value="1"/>
</dbReference>
<dbReference type="EMBL" id="AP006840">
    <property type="protein sequence ID" value="BAD42137.1"/>
    <property type="molecule type" value="Genomic_DNA"/>
</dbReference>
<protein>
    <recommendedName>
        <fullName evidence="3">EfeO-type cupredoxin-like domain-containing protein</fullName>
    </recommendedName>
</protein>
<gene>
    <name evidence="4" type="ordered locus">STH3155</name>
</gene>
<reference evidence="4 5" key="1">
    <citation type="journal article" date="2004" name="Nucleic Acids Res.">
        <title>Genome sequence of Symbiobacterium thermophilum, an uncultivable bacterium that depends on microbial commensalism.</title>
        <authorList>
            <person name="Ueda K."/>
            <person name="Yamashita A."/>
            <person name="Ishikawa J."/>
            <person name="Shimada M."/>
            <person name="Watsuji T."/>
            <person name="Morimura K."/>
            <person name="Ikeda H."/>
            <person name="Hattori M."/>
            <person name="Beppu T."/>
        </authorList>
    </citation>
    <scope>NUCLEOTIDE SEQUENCE [LARGE SCALE GENOMIC DNA]</scope>
    <source>
        <strain evidence="5">T / IAM 14863</strain>
    </source>
</reference>
<dbReference type="GO" id="GO:0046872">
    <property type="term" value="F:metal ion binding"/>
    <property type="evidence" value="ECO:0007669"/>
    <property type="project" value="UniProtKB-KW"/>
</dbReference>
<dbReference type="HOGENOM" id="CLU_141684_0_0_9"/>
<dbReference type="eggNOG" id="COG4454">
    <property type="taxonomic scope" value="Bacteria"/>
</dbReference>